<protein>
    <submittedName>
        <fullName evidence="1">Uncharacterized protein</fullName>
    </submittedName>
</protein>
<evidence type="ECO:0000313" key="1">
    <source>
        <dbReference type="EMBL" id="CAE7226921.1"/>
    </source>
</evidence>
<dbReference type="Proteomes" id="UP000649617">
    <property type="component" value="Unassembled WGS sequence"/>
</dbReference>
<gene>
    <name evidence="1" type="ORF">SPIL2461_LOCUS3258</name>
</gene>
<dbReference type="EMBL" id="CAJNIZ010003891">
    <property type="protein sequence ID" value="CAE7226921.1"/>
    <property type="molecule type" value="Genomic_DNA"/>
</dbReference>
<dbReference type="InterPro" id="IPR002110">
    <property type="entry name" value="Ankyrin_rpt"/>
</dbReference>
<reference evidence="1" key="1">
    <citation type="submission" date="2021-02" db="EMBL/GenBank/DDBJ databases">
        <authorList>
            <person name="Dougan E. K."/>
            <person name="Rhodes N."/>
            <person name="Thang M."/>
            <person name="Chan C."/>
        </authorList>
    </citation>
    <scope>NUCLEOTIDE SEQUENCE</scope>
</reference>
<dbReference type="Gene3D" id="1.25.40.20">
    <property type="entry name" value="Ankyrin repeat-containing domain"/>
    <property type="match status" value="1"/>
</dbReference>
<keyword evidence="2" id="KW-1185">Reference proteome</keyword>
<dbReference type="SUPFAM" id="SSF48403">
    <property type="entry name" value="Ankyrin repeat"/>
    <property type="match status" value="1"/>
</dbReference>
<dbReference type="InterPro" id="IPR051616">
    <property type="entry name" value="Cul2-RING_E3_ligase_SR"/>
</dbReference>
<comment type="caution">
    <text evidence="1">The sequence shown here is derived from an EMBL/GenBank/DDBJ whole genome shotgun (WGS) entry which is preliminary data.</text>
</comment>
<name>A0A812KCS1_SYMPI</name>
<accession>A0A812KCS1</accession>
<dbReference type="PANTHER" id="PTHR46224">
    <property type="entry name" value="ANKYRIN REPEAT FAMILY PROTEIN"/>
    <property type="match status" value="1"/>
</dbReference>
<dbReference type="OrthoDB" id="432800at2759"/>
<dbReference type="PANTHER" id="PTHR46224:SF64">
    <property type="entry name" value="IQ MOTIF AND ANKYRIN REPEAT DOMAIN-CONTAINING PROTEIN 1"/>
    <property type="match status" value="1"/>
</dbReference>
<proteinExistence type="predicted"/>
<dbReference type="SMART" id="SM00248">
    <property type="entry name" value="ANK"/>
    <property type="match status" value="3"/>
</dbReference>
<sequence length="300" mass="32781">MGGLGCAVLSGDIPMIRRLVEAQASLTTRAREMFEVGIGPDFAPLHLAVVRSRHHTTILELLLELRSDPNMDAGASSCALGWCPSAHAVEVMVQARADVNRVCGPPFRITPLQTAAMTHQNKEVFARLLEKKADVHLLGQGLRSPILSMLATFCHLGYPDRLEVAKLLVEAGADPNARCKSAGMMYFLGLLARLRLQFRKPPVVAHIFANLDVASLGYAAIVGEARMVNLLLGVRADPWMKNNRGVMQMELARSQDVSQTIDAHIQRLQRDDESDSVASDLSQRRSTDGSELGLVIQVPF</sequence>
<dbReference type="AlphaFoldDB" id="A0A812KCS1"/>
<dbReference type="InterPro" id="IPR036770">
    <property type="entry name" value="Ankyrin_rpt-contain_sf"/>
</dbReference>
<dbReference type="Pfam" id="PF00023">
    <property type="entry name" value="Ank"/>
    <property type="match status" value="2"/>
</dbReference>
<evidence type="ECO:0000313" key="2">
    <source>
        <dbReference type="Proteomes" id="UP000649617"/>
    </source>
</evidence>
<organism evidence="1 2">
    <name type="scientific">Symbiodinium pilosum</name>
    <name type="common">Dinoflagellate</name>
    <dbReference type="NCBI Taxonomy" id="2952"/>
    <lineage>
        <taxon>Eukaryota</taxon>
        <taxon>Sar</taxon>
        <taxon>Alveolata</taxon>
        <taxon>Dinophyceae</taxon>
        <taxon>Suessiales</taxon>
        <taxon>Symbiodiniaceae</taxon>
        <taxon>Symbiodinium</taxon>
    </lineage>
</organism>